<evidence type="ECO:0000313" key="4">
    <source>
        <dbReference type="Proteomes" id="UP000737171"/>
    </source>
</evidence>
<dbReference type="InterPro" id="IPR002347">
    <property type="entry name" value="SDR_fam"/>
</dbReference>
<organism evidence="3 4">
    <name type="scientific">Pseudaquabacterium terrae</name>
    <dbReference type="NCBI Taxonomy" id="2732868"/>
    <lineage>
        <taxon>Bacteria</taxon>
        <taxon>Pseudomonadati</taxon>
        <taxon>Pseudomonadota</taxon>
        <taxon>Betaproteobacteria</taxon>
        <taxon>Burkholderiales</taxon>
        <taxon>Sphaerotilaceae</taxon>
        <taxon>Pseudaquabacterium</taxon>
    </lineage>
</organism>
<gene>
    <name evidence="3" type="ORF">HLB44_33920</name>
</gene>
<dbReference type="Pfam" id="PF13561">
    <property type="entry name" value="adh_short_C2"/>
    <property type="match status" value="1"/>
</dbReference>
<accession>A0ABX2EU87</accession>
<sequence length="239" mass="24549">MDRRTVFVVNGGVNVGSALARGLAARGHRVALLDDGGAEAPAGVERVPCSFGTRAVLEAAFVEAVARCGPPDQVAVSVLPMAALQAREIQSLDLKQWHATCREAIKALMHVLQAAFTQLGERGGSVVALGPALSLPGAGQLVALSAAVEGQRGLVKSAARQWGRRGLTVNWVAAAPRALSPLFETLPLPVKPDAVMVALGRGPALDEGLAGVVDYLGSPDGRALTGATLMADGGEWMVP</sequence>
<dbReference type="SUPFAM" id="SSF51735">
    <property type="entry name" value="NAD(P)-binding Rossmann-fold domains"/>
    <property type="match status" value="1"/>
</dbReference>
<evidence type="ECO:0000256" key="1">
    <source>
        <dbReference type="ARBA" id="ARBA00006484"/>
    </source>
</evidence>
<protein>
    <submittedName>
        <fullName evidence="3">SDR family oxidoreductase</fullName>
    </submittedName>
</protein>
<comment type="similarity">
    <text evidence="1">Belongs to the short-chain dehydrogenases/reductases (SDR) family.</text>
</comment>
<evidence type="ECO:0000313" key="3">
    <source>
        <dbReference type="EMBL" id="NRF71994.1"/>
    </source>
</evidence>
<dbReference type="EMBL" id="JABRWJ010000016">
    <property type="protein sequence ID" value="NRF71994.1"/>
    <property type="molecule type" value="Genomic_DNA"/>
</dbReference>
<dbReference type="PANTHER" id="PTHR43669:SF6">
    <property type="entry name" value="DECAPRENYLPHOSPHORYL-2-KETO-BETA-D-ERYTHRO-PENTOSE REDUCTASE"/>
    <property type="match status" value="1"/>
</dbReference>
<keyword evidence="4" id="KW-1185">Reference proteome</keyword>
<dbReference type="PANTHER" id="PTHR43669">
    <property type="entry name" value="5-KETO-D-GLUCONATE 5-REDUCTASE"/>
    <property type="match status" value="1"/>
</dbReference>
<evidence type="ECO:0000256" key="2">
    <source>
        <dbReference type="ARBA" id="ARBA00023002"/>
    </source>
</evidence>
<keyword evidence="2" id="KW-0560">Oxidoreductase</keyword>
<dbReference type="Gene3D" id="3.40.50.720">
    <property type="entry name" value="NAD(P)-binding Rossmann-like Domain"/>
    <property type="match status" value="1"/>
</dbReference>
<name>A0ABX2EU87_9BURK</name>
<reference evidence="3 4" key="1">
    <citation type="submission" date="2020-05" db="EMBL/GenBank/DDBJ databases">
        <title>Aquincola sp. isolate from soil.</title>
        <authorList>
            <person name="Han J."/>
            <person name="Kim D.-U."/>
        </authorList>
    </citation>
    <scope>NUCLEOTIDE SEQUENCE [LARGE SCALE GENOMIC DNA]</scope>
    <source>
        <strain evidence="3 4">S2</strain>
    </source>
</reference>
<proteinExistence type="inferred from homology"/>
<dbReference type="InterPro" id="IPR036291">
    <property type="entry name" value="NAD(P)-bd_dom_sf"/>
</dbReference>
<dbReference type="RefSeq" id="WP_173134387.1">
    <property type="nucleotide sequence ID" value="NZ_JABRWJ010000016.1"/>
</dbReference>
<dbReference type="Proteomes" id="UP000737171">
    <property type="component" value="Unassembled WGS sequence"/>
</dbReference>
<comment type="caution">
    <text evidence="3">The sequence shown here is derived from an EMBL/GenBank/DDBJ whole genome shotgun (WGS) entry which is preliminary data.</text>
</comment>